<evidence type="ECO:0000313" key="1">
    <source>
        <dbReference type="EMBL" id="KTC77992.1"/>
    </source>
</evidence>
<dbReference type="PATRIC" id="fig|29422.6.peg.2434"/>
<dbReference type="Proteomes" id="UP000054742">
    <property type="component" value="Unassembled WGS sequence"/>
</dbReference>
<gene>
    <name evidence="1" type="ORF">Lbru_2284</name>
</gene>
<sequence>MIYRLLFNYLRIKILQIILNKLSRSKIIKSKNMNIIAYFIDLAFVLLDVQKGQVRKK</sequence>
<dbReference type="EMBL" id="LNXV01000033">
    <property type="protein sequence ID" value="KTC77992.1"/>
    <property type="molecule type" value="Genomic_DNA"/>
</dbReference>
<name>A0A0W0S3K1_9GAMM</name>
<evidence type="ECO:0000313" key="2">
    <source>
        <dbReference type="Proteomes" id="UP000054742"/>
    </source>
</evidence>
<protein>
    <submittedName>
        <fullName evidence="1">Uncharacterized protein</fullName>
    </submittedName>
</protein>
<keyword evidence="2" id="KW-1185">Reference proteome</keyword>
<organism evidence="1 2">
    <name type="scientific">Legionella brunensis</name>
    <dbReference type="NCBI Taxonomy" id="29422"/>
    <lineage>
        <taxon>Bacteria</taxon>
        <taxon>Pseudomonadati</taxon>
        <taxon>Pseudomonadota</taxon>
        <taxon>Gammaproteobacteria</taxon>
        <taxon>Legionellales</taxon>
        <taxon>Legionellaceae</taxon>
        <taxon>Legionella</taxon>
    </lineage>
</organism>
<accession>A0A0W0S3K1</accession>
<reference evidence="1 2" key="1">
    <citation type="submission" date="2015-11" db="EMBL/GenBank/DDBJ databases">
        <title>Genomic analysis of 38 Legionella species identifies large and diverse effector repertoires.</title>
        <authorList>
            <person name="Burstein D."/>
            <person name="Amaro F."/>
            <person name="Zusman T."/>
            <person name="Lifshitz Z."/>
            <person name="Cohen O."/>
            <person name="Gilbert J.A."/>
            <person name="Pupko T."/>
            <person name="Shuman H.A."/>
            <person name="Segal G."/>
        </authorList>
    </citation>
    <scope>NUCLEOTIDE SEQUENCE [LARGE SCALE GENOMIC DNA]</scope>
    <source>
        <strain evidence="1 2">ATCC 43878</strain>
    </source>
</reference>
<dbReference type="AlphaFoldDB" id="A0A0W0S3K1"/>
<proteinExistence type="predicted"/>
<comment type="caution">
    <text evidence="1">The sequence shown here is derived from an EMBL/GenBank/DDBJ whole genome shotgun (WGS) entry which is preliminary data.</text>
</comment>